<accession>A0ABW0BDJ9</accession>
<dbReference type="EMBL" id="JBHSKD010000002">
    <property type="protein sequence ID" value="MFC5175380.1"/>
    <property type="molecule type" value="Genomic_DNA"/>
</dbReference>
<evidence type="ECO:0000313" key="7">
    <source>
        <dbReference type="Proteomes" id="UP001596087"/>
    </source>
</evidence>
<evidence type="ECO:0000256" key="3">
    <source>
        <dbReference type="ARBA" id="ARBA00022596"/>
    </source>
</evidence>
<dbReference type="Pfam" id="PF00374">
    <property type="entry name" value="NiFeSe_Hases"/>
    <property type="match status" value="2"/>
</dbReference>
<evidence type="ECO:0000256" key="1">
    <source>
        <dbReference type="ARBA" id="ARBA00001967"/>
    </source>
</evidence>
<dbReference type="InterPro" id="IPR018194">
    <property type="entry name" value="Ni-dep_hyd_lsu_Ni_BS"/>
</dbReference>
<sequence length="437" mass="48268">MNHKLTDGGQVMHVGTLARVEGEGAMHIEMRDGRVTNVQLQIYEPPRFYEGFLRGRGWTEPPDITARICGICPVAYQMSACWAIEDACGVSVTDAVRQMRRLLYCGEWIESHALHVFLLHAPDFLGYESAIDLAGDHPAVVETGLRLKKAGNRLMTVVGGRSIHPVNVRIGGFHRMPRTSELRALRPVLEQALDDALATVQIVSGFDFPDMEQPHEYVALRPEVGYPIEEGRVVTSSGHDFDVRDFPRHVAEFQVPHSHALHARLDGGERGPYVVGPLARYTLNHDRLGEVARSAAREAGLGTECRNPFRSIVVRAVEIVEAVTEALRIIDGWTDGAAPSVPVPARAGEGFGASEAPRGILFHRYVLAEDGTILDAQIVPPTSQNQPAVEADLRSLVEGWTDLDDHDLQHRCEHAIRNYDPCISCATHFLDLTVERS</sequence>
<dbReference type="InterPro" id="IPR001501">
    <property type="entry name" value="Ni-dep_hyd_lsu"/>
</dbReference>
<comment type="similarity">
    <text evidence="2">Belongs to the [NiFe]/[NiFeSe] hydrogenase large subunit family.</text>
</comment>
<organism evidence="6 7">
    <name type="scientific">Nocardioides taihuensis</name>
    <dbReference type="NCBI Taxonomy" id="1835606"/>
    <lineage>
        <taxon>Bacteria</taxon>
        <taxon>Bacillati</taxon>
        <taxon>Actinomycetota</taxon>
        <taxon>Actinomycetes</taxon>
        <taxon>Propionibacteriales</taxon>
        <taxon>Nocardioidaceae</taxon>
        <taxon>Nocardioides</taxon>
    </lineage>
</organism>
<keyword evidence="4" id="KW-0479">Metal-binding</keyword>
<reference evidence="7" key="1">
    <citation type="journal article" date="2019" name="Int. J. Syst. Evol. Microbiol.">
        <title>The Global Catalogue of Microorganisms (GCM) 10K type strain sequencing project: providing services to taxonomists for standard genome sequencing and annotation.</title>
        <authorList>
            <consortium name="The Broad Institute Genomics Platform"/>
            <consortium name="The Broad Institute Genome Sequencing Center for Infectious Disease"/>
            <person name="Wu L."/>
            <person name="Ma J."/>
        </authorList>
    </citation>
    <scope>NUCLEOTIDE SEQUENCE [LARGE SCALE GENOMIC DNA]</scope>
    <source>
        <strain evidence="7">DFY41</strain>
    </source>
</reference>
<comment type="cofactor">
    <cofactor evidence="1">
        <name>Ni(2+)</name>
        <dbReference type="ChEBI" id="CHEBI:49786"/>
    </cofactor>
</comment>
<evidence type="ECO:0000256" key="2">
    <source>
        <dbReference type="ARBA" id="ARBA00009292"/>
    </source>
</evidence>
<dbReference type="RefSeq" id="WP_378586052.1">
    <property type="nucleotide sequence ID" value="NZ_JBHSKD010000002.1"/>
</dbReference>
<dbReference type="Proteomes" id="UP001596087">
    <property type="component" value="Unassembled WGS sequence"/>
</dbReference>
<keyword evidence="5" id="KW-0560">Oxidoreductase</keyword>
<evidence type="ECO:0000313" key="6">
    <source>
        <dbReference type="EMBL" id="MFC5175380.1"/>
    </source>
</evidence>
<comment type="caution">
    <text evidence="6">The sequence shown here is derived from an EMBL/GenBank/DDBJ whole genome shotgun (WGS) entry which is preliminary data.</text>
</comment>
<gene>
    <name evidence="6" type="ORF">ACFPGP_01770</name>
</gene>
<dbReference type="PANTHER" id="PTHR43600">
    <property type="entry name" value="COENZYME F420 HYDROGENASE, SUBUNIT ALPHA"/>
    <property type="match status" value="1"/>
</dbReference>
<dbReference type="InterPro" id="IPR029014">
    <property type="entry name" value="NiFe-Hase_large"/>
</dbReference>
<name>A0ABW0BDJ9_9ACTN</name>
<dbReference type="PROSITE" id="PS00508">
    <property type="entry name" value="NI_HGENASE_L_2"/>
    <property type="match status" value="1"/>
</dbReference>
<dbReference type="PANTHER" id="PTHR43600:SF2">
    <property type="entry name" value="F420-NON-REDUCING HYDROGENASE VHU SUBUNIT A"/>
    <property type="match status" value="1"/>
</dbReference>
<proteinExistence type="inferred from homology"/>
<keyword evidence="3" id="KW-0533">Nickel</keyword>
<evidence type="ECO:0000256" key="4">
    <source>
        <dbReference type="ARBA" id="ARBA00022723"/>
    </source>
</evidence>
<dbReference type="SUPFAM" id="SSF56762">
    <property type="entry name" value="HydB/Nqo4-like"/>
    <property type="match status" value="1"/>
</dbReference>
<evidence type="ECO:0000256" key="5">
    <source>
        <dbReference type="ARBA" id="ARBA00023002"/>
    </source>
</evidence>
<protein>
    <submittedName>
        <fullName evidence="6">Ni/Fe hydrogenase subunit alpha</fullName>
    </submittedName>
</protein>
<keyword evidence="7" id="KW-1185">Reference proteome</keyword>
<dbReference type="Gene3D" id="1.10.645.10">
    <property type="entry name" value="Cytochrome-c3 Hydrogenase, chain B"/>
    <property type="match status" value="1"/>
</dbReference>